<evidence type="ECO:0000256" key="1">
    <source>
        <dbReference type="SAM" id="MobiDB-lite"/>
    </source>
</evidence>
<feature type="region of interest" description="Disordered" evidence="1">
    <location>
        <begin position="1"/>
        <end position="61"/>
    </location>
</feature>
<feature type="compositionally biased region" description="Basic and acidic residues" evidence="1">
    <location>
        <begin position="1"/>
        <end position="11"/>
    </location>
</feature>
<sequence length="388" mass="44395">MSDRSSRRADDIATGSQRRKRSRRSDATDVSLISDDDDNNNDESYNENGEDAAVDHAEREKKDEITRLAKKLVKLALEFEHKRTPLRRSVINDNVLDKTNRRSFSAVFKTAQQMLTDIFGMTITELPTRSISQRPAAGKKRTRVVPDRKPAQSNKSYIITSTLDPAFQNLDCLKPMNQGEKIYNGLAMTVCTVLHLHGGKLHDNELMRYLRILKIGSYTPYNDERTTELLNLMLKHQYLEREKDTEAEQLGAEEQSFTYFVGPRAKAELSQDAVLDFIIRIYGEHAPRDLRDRALRALRSSRDDGYDEPALDEEDDAMVSMTLPSVGSLDARNKPKKRLSKKDRLAELARDDNDDTIDGLQEDISDSDDDDEEEEEEDEDEDEDDEDE</sequence>
<feature type="compositionally biased region" description="Acidic residues" evidence="1">
    <location>
        <begin position="34"/>
        <end position="52"/>
    </location>
</feature>
<feature type="domain" description="MAGE" evidence="2">
    <location>
        <begin position="72"/>
        <end position="274"/>
    </location>
</feature>
<keyword evidence="4" id="KW-1185">Reference proteome</keyword>
<dbReference type="SMART" id="SM01373">
    <property type="entry name" value="MAGE"/>
    <property type="match status" value="1"/>
</dbReference>
<evidence type="ECO:0000313" key="4">
    <source>
        <dbReference type="Proteomes" id="UP001498771"/>
    </source>
</evidence>
<dbReference type="RefSeq" id="XP_064771244.1">
    <property type="nucleotide sequence ID" value="XM_064913960.1"/>
</dbReference>
<dbReference type="PANTHER" id="PTHR11736">
    <property type="entry name" value="MELANOMA-ASSOCIATED ANTIGEN MAGE ANTIGEN"/>
    <property type="match status" value="1"/>
</dbReference>
<dbReference type="InterPro" id="IPR041899">
    <property type="entry name" value="MAGE_WH2"/>
</dbReference>
<dbReference type="Proteomes" id="UP001498771">
    <property type="component" value="Unassembled WGS sequence"/>
</dbReference>
<dbReference type="InterPro" id="IPR037445">
    <property type="entry name" value="MAGE"/>
</dbReference>
<dbReference type="EMBL" id="JBBJBU010000001">
    <property type="protein sequence ID" value="KAK7208211.1"/>
    <property type="molecule type" value="Genomic_DNA"/>
</dbReference>
<protein>
    <submittedName>
        <fullName evidence="3">MAGE family-domain-containing protein</fullName>
    </submittedName>
</protein>
<dbReference type="Gene3D" id="1.10.10.1210">
    <property type="entry name" value="MAGE homology domain, winged helix WH2 motif"/>
    <property type="match status" value="1"/>
</dbReference>
<dbReference type="InterPro" id="IPR002190">
    <property type="entry name" value="MHD_dom"/>
</dbReference>
<accession>A0ABR1FEC5</accession>
<dbReference type="PANTHER" id="PTHR11736:SF14">
    <property type="entry name" value="NSE3 HOMOLOG, SMC5-SMC6 COMPLEX COMPONENT"/>
    <property type="match status" value="1"/>
</dbReference>
<proteinExistence type="predicted"/>
<dbReference type="Gene3D" id="1.10.10.1200">
    <property type="entry name" value="MAGE homology domain, winged helix WH1 motif"/>
    <property type="match status" value="1"/>
</dbReference>
<feature type="compositionally biased region" description="Acidic residues" evidence="1">
    <location>
        <begin position="352"/>
        <end position="388"/>
    </location>
</feature>
<name>A0ABR1FEC5_9ASCO</name>
<dbReference type="Pfam" id="PF01454">
    <property type="entry name" value="MAGE"/>
    <property type="match status" value="1"/>
</dbReference>
<comment type="caution">
    <text evidence="3">The sequence shown here is derived from an EMBL/GenBank/DDBJ whole genome shotgun (WGS) entry which is preliminary data.</text>
</comment>
<organism evidence="3 4">
    <name type="scientific">Myxozyma melibiosi</name>
    <dbReference type="NCBI Taxonomy" id="54550"/>
    <lineage>
        <taxon>Eukaryota</taxon>
        <taxon>Fungi</taxon>
        <taxon>Dikarya</taxon>
        <taxon>Ascomycota</taxon>
        <taxon>Saccharomycotina</taxon>
        <taxon>Lipomycetes</taxon>
        <taxon>Lipomycetales</taxon>
        <taxon>Lipomycetaceae</taxon>
        <taxon>Myxozyma</taxon>
    </lineage>
</organism>
<reference evidence="3 4" key="1">
    <citation type="submission" date="2024-03" db="EMBL/GenBank/DDBJ databases">
        <title>Genome-scale model development and genomic sequencing of the oleaginous clade Lipomyces.</title>
        <authorList>
            <consortium name="Lawrence Berkeley National Laboratory"/>
            <person name="Czajka J.J."/>
            <person name="Han Y."/>
            <person name="Kim J."/>
            <person name="Mondo S.J."/>
            <person name="Hofstad B.A."/>
            <person name="Robles A."/>
            <person name="Haridas S."/>
            <person name="Riley R."/>
            <person name="LaButti K."/>
            <person name="Pangilinan J."/>
            <person name="Andreopoulos W."/>
            <person name="Lipzen A."/>
            <person name="Yan J."/>
            <person name="Wang M."/>
            <person name="Ng V."/>
            <person name="Grigoriev I.V."/>
            <person name="Spatafora J.W."/>
            <person name="Magnuson J.K."/>
            <person name="Baker S.E."/>
            <person name="Pomraning K.R."/>
        </authorList>
    </citation>
    <scope>NUCLEOTIDE SEQUENCE [LARGE SCALE GENOMIC DNA]</scope>
    <source>
        <strain evidence="3 4">Phaff 52-87</strain>
    </source>
</reference>
<gene>
    <name evidence="3" type="ORF">BZA70DRAFT_287527</name>
</gene>
<feature type="region of interest" description="Disordered" evidence="1">
    <location>
        <begin position="323"/>
        <end position="388"/>
    </location>
</feature>
<dbReference type="InterPro" id="IPR041898">
    <property type="entry name" value="MAGE_WH1"/>
</dbReference>
<feature type="compositionally biased region" description="Basic and acidic residues" evidence="1">
    <location>
        <begin position="342"/>
        <end position="351"/>
    </location>
</feature>
<evidence type="ECO:0000313" key="3">
    <source>
        <dbReference type="EMBL" id="KAK7208211.1"/>
    </source>
</evidence>
<evidence type="ECO:0000259" key="2">
    <source>
        <dbReference type="SMART" id="SM01373"/>
    </source>
</evidence>
<dbReference type="GeneID" id="90039472"/>